<name>A0A699X589_TANCI</name>
<comment type="caution">
    <text evidence="1">The sequence shown here is derived from an EMBL/GenBank/DDBJ whole genome shotgun (WGS) entry which is preliminary data.</text>
</comment>
<protein>
    <submittedName>
        <fullName evidence="1">Uncharacterized protein</fullName>
    </submittedName>
</protein>
<gene>
    <name evidence="1" type="ORF">Tci_926856</name>
</gene>
<dbReference type="EMBL" id="BKCJ011811417">
    <property type="protein sequence ID" value="GFD54887.1"/>
    <property type="molecule type" value="Genomic_DNA"/>
</dbReference>
<accession>A0A699X589</accession>
<evidence type="ECO:0000313" key="1">
    <source>
        <dbReference type="EMBL" id="GFD54887.1"/>
    </source>
</evidence>
<dbReference type="AlphaFoldDB" id="A0A699X589"/>
<organism evidence="1">
    <name type="scientific">Tanacetum cinerariifolium</name>
    <name type="common">Dalmatian daisy</name>
    <name type="synonym">Chrysanthemum cinerariifolium</name>
    <dbReference type="NCBI Taxonomy" id="118510"/>
    <lineage>
        <taxon>Eukaryota</taxon>
        <taxon>Viridiplantae</taxon>
        <taxon>Streptophyta</taxon>
        <taxon>Embryophyta</taxon>
        <taxon>Tracheophyta</taxon>
        <taxon>Spermatophyta</taxon>
        <taxon>Magnoliopsida</taxon>
        <taxon>eudicotyledons</taxon>
        <taxon>Gunneridae</taxon>
        <taxon>Pentapetalae</taxon>
        <taxon>asterids</taxon>
        <taxon>campanulids</taxon>
        <taxon>Asterales</taxon>
        <taxon>Asteraceae</taxon>
        <taxon>Asteroideae</taxon>
        <taxon>Anthemideae</taxon>
        <taxon>Anthemidinae</taxon>
        <taxon>Tanacetum</taxon>
    </lineage>
</organism>
<proteinExistence type="predicted"/>
<feature type="non-terminal residue" evidence="1">
    <location>
        <position position="66"/>
    </location>
</feature>
<reference evidence="1" key="1">
    <citation type="journal article" date="2019" name="Sci. Rep.">
        <title>Draft genome of Tanacetum cinerariifolium, the natural source of mosquito coil.</title>
        <authorList>
            <person name="Yamashiro T."/>
            <person name="Shiraishi A."/>
            <person name="Satake H."/>
            <person name="Nakayama K."/>
        </authorList>
    </citation>
    <scope>NUCLEOTIDE SEQUENCE</scope>
</reference>
<sequence length="66" mass="7309">MYPNRGEIAAIDYDEDDIDELFDLENVNAASQRGSAVIAPELVSTDEPTVFNDEDVTMTMAQTLIK</sequence>